<comment type="pathway">
    <text evidence="7">Cell wall biogenesis; peptidoglycan biosynthesis.</text>
</comment>
<dbReference type="HAMAP" id="MF_00258">
    <property type="entry name" value="Glu_racemase"/>
    <property type="match status" value="1"/>
</dbReference>
<dbReference type="Proteomes" id="UP000286271">
    <property type="component" value="Unassembled WGS sequence"/>
</dbReference>
<dbReference type="NCBIfam" id="TIGR00067">
    <property type="entry name" value="glut_race"/>
    <property type="match status" value="1"/>
</dbReference>
<dbReference type="Gene3D" id="3.40.50.1860">
    <property type="match status" value="2"/>
</dbReference>
<feature type="binding site" evidence="7">
    <location>
        <begin position="44"/>
        <end position="45"/>
    </location>
    <ligand>
        <name>substrate</name>
    </ligand>
</feature>
<keyword evidence="3 7" id="KW-0133">Cell shape</keyword>
<dbReference type="InterPro" id="IPR018187">
    <property type="entry name" value="Asp/Glu_racemase_AS_1"/>
</dbReference>
<gene>
    <name evidence="7" type="primary">murI</name>
    <name evidence="8" type="ORF">DW707_16790</name>
</gene>
<dbReference type="PROSITE" id="PS00924">
    <property type="entry name" value="ASP_GLU_RACEMASE_2"/>
    <property type="match status" value="1"/>
</dbReference>
<keyword evidence="5 7" id="KW-0413">Isomerase</keyword>
<feature type="active site" description="Proton donor/acceptor" evidence="7">
    <location>
        <position position="75"/>
    </location>
</feature>
<protein>
    <recommendedName>
        <fullName evidence="2 7">Glutamate racemase</fullName>
        <ecNumber evidence="2 7">5.1.1.3</ecNumber>
    </recommendedName>
</protein>
<proteinExistence type="inferred from homology"/>
<dbReference type="GO" id="GO:0009252">
    <property type="term" value="P:peptidoglycan biosynthetic process"/>
    <property type="evidence" value="ECO:0007669"/>
    <property type="project" value="UniProtKB-UniRule"/>
</dbReference>
<dbReference type="AlphaFoldDB" id="A0A414L9R5"/>
<evidence type="ECO:0000256" key="7">
    <source>
        <dbReference type="HAMAP-Rule" id="MF_00258"/>
    </source>
</evidence>
<comment type="similarity">
    <text evidence="7">Belongs to the aspartate/glutamate racemases family.</text>
</comment>
<feature type="binding site" evidence="7">
    <location>
        <begin position="188"/>
        <end position="189"/>
    </location>
    <ligand>
        <name>substrate</name>
    </ligand>
</feature>
<dbReference type="UniPathway" id="UPA00219"/>
<sequence length="261" mass="29050">MDEMQRPIGVFDSGVGGISVLRELVALMPNENFIFYGDSKNAPYGTKTLEEVRKLTLADAEYLMTQNVKALVVACNTATSAAIHILREKYQKEIPVIGIEPALKPAVSVKENPRVLVMATPMTLREKKFHNLMQKFQDQAEIIPLPCPGLVEFVERGELSGEALERFLKNLFAPYQERKVDAVVLGCTHYPLVRKTIQKVLGSGVAVFDGGAGTARETLHKLKEYSLVSDAVTPGTVQFYNSTEDQAMIELSKYLLEQRKM</sequence>
<evidence type="ECO:0000256" key="6">
    <source>
        <dbReference type="ARBA" id="ARBA00023316"/>
    </source>
</evidence>
<dbReference type="InterPro" id="IPR004391">
    <property type="entry name" value="Glu_race"/>
</dbReference>
<dbReference type="GO" id="GO:0008881">
    <property type="term" value="F:glutamate racemase activity"/>
    <property type="evidence" value="ECO:0007669"/>
    <property type="project" value="UniProtKB-UniRule"/>
</dbReference>
<comment type="function">
    <text evidence="7">Provides the (R)-glutamate required for cell wall biosynthesis.</text>
</comment>
<organism evidence="8 9">
    <name type="scientific">Roseburia inulinivorans</name>
    <dbReference type="NCBI Taxonomy" id="360807"/>
    <lineage>
        <taxon>Bacteria</taxon>
        <taxon>Bacillati</taxon>
        <taxon>Bacillota</taxon>
        <taxon>Clostridia</taxon>
        <taxon>Lachnospirales</taxon>
        <taxon>Lachnospiraceae</taxon>
        <taxon>Roseburia</taxon>
    </lineage>
</organism>
<dbReference type="EC" id="5.1.1.3" evidence="2 7"/>
<evidence type="ECO:0000256" key="5">
    <source>
        <dbReference type="ARBA" id="ARBA00023235"/>
    </source>
</evidence>
<dbReference type="RefSeq" id="WP_118930632.1">
    <property type="nucleotide sequence ID" value="NZ_QSKW01000042.1"/>
</dbReference>
<dbReference type="Pfam" id="PF01177">
    <property type="entry name" value="Asp_Glu_race"/>
    <property type="match status" value="1"/>
</dbReference>
<feature type="binding site" evidence="7">
    <location>
        <begin position="12"/>
        <end position="13"/>
    </location>
    <ligand>
        <name>substrate</name>
    </ligand>
</feature>
<keyword evidence="6 7" id="KW-0961">Cell wall biogenesis/degradation</keyword>
<evidence type="ECO:0000256" key="3">
    <source>
        <dbReference type="ARBA" id="ARBA00022960"/>
    </source>
</evidence>
<evidence type="ECO:0000313" key="8">
    <source>
        <dbReference type="EMBL" id="RHE91265.1"/>
    </source>
</evidence>
<keyword evidence="4 7" id="KW-0573">Peptidoglycan synthesis</keyword>
<dbReference type="EMBL" id="QSKW01000042">
    <property type="protein sequence ID" value="RHE91265.1"/>
    <property type="molecule type" value="Genomic_DNA"/>
</dbReference>
<feature type="binding site" evidence="7">
    <location>
        <begin position="76"/>
        <end position="77"/>
    </location>
    <ligand>
        <name>substrate</name>
    </ligand>
</feature>
<accession>A0A414L9R5</accession>
<dbReference type="GO" id="GO:0071555">
    <property type="term" value="P:cell wall organization"/>
    <property type="evidence" value="ECO:0007669"/>
    <property type="project" value="UniProtKB-KW"/>
</dbReference>
<dbReference type="PROSITE" id="PS00923">
    <property type="entry name" value="ASP_GLU_RACEMASE_1"/>
    <property type="match status" value="1"/>
</dbReference>
<dbReference type="InterPro" id="IPR015942">
    <property type="entry name" value="Asp/Glu/hydantoin_racemase"/>
</dbReference>
<dbReference type="PANTHER" id="PTHR21198:SF3">
    <property type="entry name" value="GLUTAMATE RACEMASE"/>
    <property type="match status" value="1"/>
</dbReference>
<dbReference type="FunFam" id="3.40.50.1860:FF:000001">
    <property type="entry name" value="Glutamate racemase"/>
    <property type="match status" value="1"/>
</dbReference>
<dbReference type="PANTHER" id="PTHR21198">
    <property type="entry name" value="GLUTAMATE RACEMASE"/>
    <property type="match status" value="1"/>
</dbReference>
<comment type="catalytic activity">
    <reaction evidence="1 7">
        <text>L-glutamate = D-glutamate</text>
        <dbReference type="Rhea" id="RHEA:12813"/>
        <dbReference type="ChEBI" id="CHEBI:29985"/>
        <dbReference type="ChEBI" id="CHEBI:29986"/>
        <dbReference type="EC" id="5.1.1.3"/>
    </reaction>
</comment>
<name>A0A414L9R5_9FIRM</name>
<feature type="active site" description="Proton donor/acceptor" evidence="7">
    <location>
        <position position="187"/>
    </location>
</feature>
<comment type="caution">
    <text evidence="8">The sequence shown here is derived from an EMBL/GenBank/DDBJ whole genome shotgun (WGS) entry which is preliminary data.</text>
</comment>
<reference evidence="8 9" key="1">
    <citation type="submission" date="2018-08" db="EMBL/GenBank/DDBJ databases">
        <title>A genome reference for cultivated species of the human gut microbiota.</title>
        <authorList>
            <person name="Zou Y."/>
            <person name="Xue W."/>
            <person name="Luo G."/>
        </authorList>
    </citation>
    <scope>NUCLEOTIDE SEQUENCE [LARGE SCALE GENOMIC DNA]</scope>
    <source>
        <strain evidence="8 9">AM27-11</strain>
    </source>
</reference>
<dbReference type="GO" id="GO:0008360">
    <property type="term" value="P:regulation of cell shape"/>
    <property type="evidence" value="ECO:0007669"/>
    <property type="project" value="UniProtKB-KW"/>
</dbReference>
<evidence type="ECO:0000313" key="9">
    <source>
        <dbReference type="Proteomes" id="UP000286271"/>
    </source>
</evidence>
<dbReference type="InterPro" id="IPR001920">
    <property type="entry name" value="Asp/Glu_race"/>
</dbReference>
<evidence type="ECO:0000256" key="4">
    <source>
        <dbReference type="ARBA" id="ARBA00022984"/>
    </source>
</evidence>
<dbReference type="InterPro" id="IPR033134">
    <property type="entry name" value="Asp/Glu_racemase_AS_2"/>
</dbReference>
<evidence type="ECO:0000256" key="2">
    <source>
        <dbReference type="ARBA" id="ARBA00013090"/>
    </source>
</evidence>
<dbReference type="SUPFAM" id="SSF53681">
    <property type="entry name" value="Aspartate/glutamate racemase"/>
    <property type="match status" value="2"/>
</dbReference>
<evidence type="ECO:0000256" key="1">
    <source>
        <dbReference type="ARBA" id="ARBA00001602"/>
    </source>
</evidence>